<gene>
    <name evidence="4" type="ORF">GBAR_LOCUS17568</name>
</gene>
<dbReference type="GO" id="GO:0005634">
    <property type="term" value="C:nucleus"/>
    <property type="evidence" value="ECO:0007669"/>
    <property type="project" value="TreeGrafter"/>
</dbReference>
<name>A0AA35WY51_GEOBA</name>
<dbReference type="PANTHER" id="PTHR45639">
    <property type="entry name" value="HSC70CB, ISOFORM G-RELATED"/>
    <property type="match status" value="1"/>
</dbReference>
<keyword evidence="2" id="KW-0547">Nucleotide-binding</keyword>
<dbReference type="InterPro" id="IPR043129">
    <property type="entry name" value="ATPase_NBD"/>
</dbReference>
<keyword evidence="3" id="KW-0067">ATP-binding</keyword>
<dbReference type="GO" id="GO:0005524">
    <property type="term" value="F:ATP binding"/>
    <property type="evidence" value="ECO:0007669"/>
    <property type="project" value="UniProtKB-KW"/>
</dbReference>
<evidence type="ECO:0000256" key="3">
    <source>
        <dbReference type="ARBA" id="ARBA00022840"/>
    </source>
</evidence>
<evidence type="ECO:0000313" key="5">
    <source>
        <dbReference type="Proteomes" id="UP001174909"/>
    </source>
</evidence>
<protein>
    <submittedName>
        <fullName evidence="4">Heat shock 70 kDa protein 14</fullName>
    </submittedName>
</protein>
<dbReference type="PANTHER" id="PTHR45639:SF32">
    <property type="entry name" value="HEAT SHOCK PROTEIN PDR13"/>
    <property type="match status" value="1"/>
</dbReference>
<accession>A0AA35WY51</accession>
<sequence length="519" mass="56013">MEDAAVFGISLGSASSTIALNKGTKTELLANHAGERTTPTLVSYREGGEVVGRAAKQTLHRNVSNTVSNMIHLIGKSFDDEDVEKIASILTCKVGKGEEGMVCYLVKEGEREKPIPVSDSLTLVLRSLYDTGEAFSGGEPEMAVVVAVPPDFTPPQRNLIRSCCEAAGFEVMRIITEPSAICLAHDIGQRNKTEKCHVMVYNLGAHTLTLSLLLVAGGMYSQLATKTVWDSVGGNEFDKAIADFLASEFEKQRRVSIHGNEKCRFKLLAAAESAKHALSRVQTTAVHVESVHDGLDLTYSLSRGRFEGLCTAVFRRCVNSDLITGVLSDGGVTRGDVARVIMAGGSCNIPQLHSLLESEFPGSEILSSSPSPEVAVATGCALEAGLIKERWEGRGEEEDGVQVPCVPHDLWIKGARLRDHLLLPSLTPLPSHSSLSFSLPLEEDASLLWYSLELWEKRSTNQETEIAKVSVPVGVASGETGEDVSVKVSLVWTAENAVTMTTTKRDSDWSITLNLTCDE</sequence>
<dbReference type="Gene3D" id="3.30.420.40">
    <property type="match status" value="2"/>
</dbReference>
<dbReference type="FunFam" id="3.90.640.10:FF:000010">
    <property type="entry name" value="heat shock 70 kDa protein 14"/>
    <property type="match status" value="1"/>
</dbReference>
<evidence type="ECO:0000256" key="2">
    <source>
        <dbReference type="ARBA" id="ARBA00022741"/>
    </source>
</evidence>
<dbReference type="AlphaFoldDB" id="A0AA35WY51"/>
<proteinExistence type="inferred from homology"/>
<dbReference type="Pfam" id="PF00012">
    <property type="entry name" value="HSP70"/>
    <property type="match status" value="1"/>
</dbReference>
<dbReference type="Gene3D" id="3.90.640.10">
    <property type="entry name" value="Actin, Chain A, domain 4"/>
    <property type="match status" value="1"/>
</dbReference>
<reference evidence="4" key="1">
    <citation type="submission" date="2023-03" db="EMBL/GenBank/DDBJ databases">
        <authorList>
            <person name="Steffen K."/>
            <person name="Cardenas P."/>
        </authorList>
    </citation>
    <scope>NUCLEOTIDE SEQUENCE</scope>
</reference>
<comment type="caution">
    <text evidence="4">The sequence shown here is derived from an EMBL/GenBank/DDBJ whole genome shotgun (WGS) entry which is preliminary data.</text>
</comment>
<dbReference type="GO" id="GO:0005829">
    <property type="term" value="C:cytosol"/>
    <property type="evidence" value="ECO:0007669"/>
    <property type="project" value="TreeGrafter"/>
</dbReference>
<dbReference type="EMBL" id="CASHTH010002510">
    <property type="protein sequence ID" value="CAI8030970.1"/>
    <property type="molecule type" value="Genomic_DNA"/>
</dbReference>
<dbReference type="Gene3D" id="3.30.30.30">
    <property type="match status" value="1"/>
</dbReference>
<keyword evidence="5" id="KW-1185">Reference proteome</keyword>
<keyword evidence="4" id="KW-0346">Stress response</keyword>
<evidence type="ECO:0000313" key="4">
    <source>
        <dbReference type="EMBL" id="CAI8030970.1"/>
    </source>
</evidence>
<dbReference type="SUPFAM" id="SSF53067">
    <property type="entry name" value="Actin-like ATPase domain"/>
    <property type="match status" value="2"/>
</dbReference>
<organism evidence="4 5">
    <name type="scientific">Geodia barretti</name>
    <name type="common">Barrett's horny sponge</name>
    <dbReference type="NCBI Taxonomy" id="519541"/>
    <lineage>
        <taxon>Eukaryota</taxon>
        <taxon>Metazoa</taxon>
        <taxon>Porifera</taxon>
        <taxon>Demospongiae</taxon>
        <taxon>Heteroscleromorpha</taxon>
        <taxon>Tetractinellida</taxon>
        <taxon>Astrophorina</taxon>
        <taxon>Geodiidae</taxon>
        <taxon>Geodia</taxon>
    </lineage>
</organism>
<dbReference type="Proteomes" id="UP001174909">
    <property type="component" value="Unassembled WGS sequence"/>
</dbReference>
<dbReference type="InterPro" id="IPR013126">
    <property type="entry name" value="Hsp_70_fam"/>
</dbReference>
<evidence type="ECO:0000256" key="1">
    <source>
        <dbReference type="ARBA" id="ARBA00007381"/>
    </source>
</evidence>
<comment type="similarity">
    <text evidence="1">Belongs to the heat shock protein 70 family.</text>
</comment>
<dbReference type="GO" id="GO:0140662">
    <property type="term" value="F:ATP-dependent protein folding chaperone"/>
    <property type="evidence" value="ECO:0007669"/>
    <property type="project" value="InterPro"/>
</dbReference>
<dbReference type="PRINTS" id="PR00301">
    <property type="entry name" value="HEATSHOCK70"/>
</dbReference>